<dbReference type="InterPro" id="IPR000626">
    <property type="entry name" value="Ubiquitin-like_dom"/>
</dbReference>
<dbReference type="SUPFAM" id="SSF54236">
    <property type="entry name" value="Ubiquitin-like"/>
    <property type="match status" value="1"/>
</dbReference>
<comment type="caution">
    <text evidence="2">The sequence shown here is derived from an EMBL/GenBank/DDBJ whole genome shotgun (WGS) entry which is preliminary data.</text>
</comment>
<dbReference type="PANTHER" id="PTHR10562">
    <property type="entry name" value="SMALL UBIQUITIN-RELATED MODIFIER"/>
    <property type="match status" value="1"/>
</dbReference>
<dbReference type="EMBL" id="JBJKBG010000002">
    <property type="protein sequence ID" value="KAL3749833.1"/>
    <property type="molecule type" value="Genomic_DNA"/>
</dbReference>
<accession>A0ABD3LE81</accession>
<dbReference type="InterPro" id="IPR022617">
    <property type="entry name" value="Rad60/SUMO-like_dom"/>
</dbReference>
<evidence type="ECO:0000313" key="3">
    <source>
        <dbReference type="Proteomes" id="UP001634007"/>
    </source>
</evidence>
<gene>
    <name evidence="2" type="ORF">ACJRO7_010886</name>
</gene>
<dbReference type="Proteomes" id="UP001634007">
    <property type="component" value="Unassembled WGS sequence"/>
</dbReference>
<dbReference type="PROSITE" id="PS50053">
    <property type="entry name" value="UBIQUITIN_2"/>
    <property type="match status" value="1"/>
</dbReference>
<feature type="domain" description="Ubiquitin-like" evidence="1">
    <location>
        <begin position="53"/>
        <end position="128"/>
    </location>
</feature>
<evidence type="ECO:0000313" key="2">
    <source>
        <dbReference type="EMBL" id="KAL3749833.1"/>
    </source>
</evidence>
<dbReference type="AlphaFoldDB" id="A0ABD3LE81"/>
<dbReference type="Pfam" id="PF11976">
    <property type="entry name" value="Rad60-SLD"/>
    <property type="match status" value="1"/>
</dbReference>
<organism evidence="2 3">
    <name type="scientific">Eucalyptus globulus</name>
    <name type="common">Tasmanian blue gum</name>
    <dbReference type="NCBI Taxonomy" id="34317"/>
    <lineage>
        <taxon>Eukaryota</taxon>
        <taxon>Viridiplantae</taxon>
        <taxon>Streptophyta</taxon>
        <taxon>Embryophyta</taxon>
        <taxon>Tracheophyta</taxon>
        <taxon>Spermatophyta</taxon>
        <taxon>Magnoliopsida</taxon>
        <taxon>eudicotyledons</taxon>
        <taxon>Gunneridae</taxon>
        <taxon>Pentapetalae</taxon>
        <taxon>rosids</taxon>
        <taxon>malvids</taxon>
        <taxon>Myrtales</taxon>
        <taxon>Myrtaceae</taxon>
        <taxon>Myrtoideae</taxon>
        <taxon>Eucalypteae</taxon>
        <taxon>Eucalyptus</taxon>
    </lineage>
</organism>
<reference evidence="2 3" key="1">
    <citation type="submission" date="2024-11" db="EMBL/GenBank/DDBJ databases">
        <title>Chromosome-level genome assembly of Eucalyptus globulus Labill. provides insights into its genome evolution.</title>
        <authorList>
            <person name="Li X."/>
        </authorList>
    </citation>
    <scope>NUCLEOTIDE SEQUENCE [LARGE SCALE GENOMIC DNA]</scope>
    <source>
        <strain evidence="2">CL2024</strain>
        <tissue evidence="2">Fresh tender leaves</tissue>
    </source>
</reference>
<dbReference type="InterPro" id="IPR029071">
    <property type="entry name" value="Ubiquitin-like_domsf"/>
</dbReference>
<evidence type="ECO:0000259" key="1">
    <source>
        <dbReference type="PROSITE" id="PS50053"/>
    </source>
</evidence>
<protein>
    <recommendedName>
        <fullName evidence="1">Ubiquitin-like domain-containing protein</fullName>
    </recommendedName>
</protein>
<dbReference type="Gene3D" id="3.10.20.90">
    <property type="entry name" value="Phosphatidylinositol 3-kinase Catalytic Subunit, Chain A, domain 1"/>
    <property type="match status" value="1"/>
</dbReference>
<dbReference type="CDD" id="cd01763">
    <property type="entry name" value="Ubl_SUMO_like"/>
    <property type="match status" value="1"/>
</dbReference>
<name>A0ABD3LE81_EUCGL</name>
<keyword evidence="3" id="KW-1185">Reference proteome</keyword>
<proteinExistence type="predicted"/>
<sequence>MARLTELLIAEQKKETRHLDDLSLCSTMDIEGTEMKLVFLASVGSEDSGHHPIHLCVQNQREDDVRYLLDRSMPLRALMKHYCARRGLPYGTLWFTYNGARIPGDKSAEDLGMDDGDVIDTWSDLVGG</sequence>